<evidence type="ECO:0000313" key="2">
    <source>
        <dbReference type="EMBL" id="KAJ1091890.1"/>
    </source>
</evidence>
<name>A0AAV7LJZ0_PLEWA</name>
<dbReference type="AlphaFoldDB" id="A0AAV7LJZ0"/>
<accession>A0AAV7LJZ0</accession>
<dbReference type="Proteomes" id="UP001066276">
    <property type="component" value="Chromosome 11"/>
</dbReference>
<proteinExistence type="predicted"/>
<feature type="compositionally biased region" description="Low complexity" evidence="1">
    <location>
        <begin position="125"/>
        <end position="142"/>
    </location>
</feature>
<feature type="compositionally biased region" description="Pro residues" evidence="1">
    <location>
        <begin position="110"/>
        <end position="123"/>
    </location>
</feature>
<keyword evidence="3" id="KW-1185">Reference proteome</keyword>
<comment type="caution">
    <text evidence="2">The sequence shown here is derived from an EMBL/GenBank/DDBJ whole genome shotgun (WGS) entry which is preliminary data.</text>
</comment>
<feature type="region of interest" description="Disordered" evidence="1">
    <location>
        <begin position="1"/>
        <end position="217"/>
    </location>
</feature>
<reference evidence="2" key="1">
    <citation type="journal article" date="2022" name="bioRxiv">
        <title>Sequencing and chromosome-scale assembly of the giantPleurodeles waltlgenome.</title>
        <authorList>
            <person name="Brown T."/>
            <person name="Elewa A."/>
            <person name="Iarovenko S."/>
            <person name="Subramanian E."/>
            <person name="Araus A.J."/>
            <person name="Petzold A."/>
            <person name="Susuki M."/>
            <person name="Suzuki K.-i.T."/>
            <person name="Hayashi T."/>
            <person name="Toyoda A."/>
            <person name="Oliveira C."/>
            <person name="Osipova E."/>
            <person name="Leigh N.D."/>
            <person name="Simon A."/>
            <person name="Yun M.H."/>
        </authorList>
    </citation>
    <scope>NUCLEOTIDE SEQUENCE</scope>
    <source>
        <strain evidence="2">20211129_DDA</strain>
        <tissue evidence="2">Liver</tissue>
    </source>
</reference>
<dbReference type="EMBL" id="JANPWB010000015">
    <property type="protein sequence ID" value="KAJ1091890.1"/>
    <property type="molecule type" value="Genomic_DNA"/>
</dbReference>
<protein>
    <submittedName>
        <fullName evidence="2">Uncharacterized protein</fullName>
    </submittedName>
</protein>
<sequence length="217" mass="22458">MPQGPDHTSRLGPPLQSAHGPQPRPPPSSLLQGGGGVGEAQAPPESSAFPHSREEDAWEQARSAVPLPRAALHVEPPSLRKAADPPHWVQATGPGMMGGGPDHTTLRGPPATPPSVPLPPPPWEVRGSSPVSSRGSPPTRGSAQKCLGAARGVAAPQVETPQACGPPLQAPAPASSRKAQAHPRTSRTMFWLAARPRRSLHSRGAGRDPEMSQGGRA</sequence>
<evidence type="ECO:0000256" key="1">
    <source>
        <dbReference type="SAM" id="MobiDB-lite"/>
    </source>
</evidence>
<evidence type="ECO:0000313" key="3">
    <source>
        <dbReference type="Proteomes" id="UP001066276"/>
    </source>
</evidence>
<gene>
    <name evidence="2" type="ORF">NDU88_005004</name>
</gene>
<organism evidence="2 3">
    <name type="scientific">Pleurodeles waltl</name>
    <name type="common">Iberian ribbed newt</name>
    <dbReference type="NCBI Taxonomy" id="8319"/>
    <lineage>
        <taxon>Eukaryota</taxon>
        <taxon>Metazoa</taxon>
        <taxon>Chordata</taxon>
        <taxon>Craniata</taxon>
        <taxon>Vertebrata</taxon>
        <taxon>Euteleostomi</taxon>
        <taxon>Amphibia</taxon>
        <taxon>Batrachia</taxon>
        <taxon>Caudata</taxon>
        <taxon>Salamandroidea</taxon>
        <taxon>Salamandridae</taxon>
        <taxon>Pleurodelinae</taxon>
        <taxon>Pleurodeles</taxon>
    </lineage>
</organism>